<evidence type="ECO:0000313" key="2">
    <source>
        <dbReference type="Proteomes" id="UP000280188"/>
    </source>
</evidence>
<dbReference type="EMBL" id="AP018795">
    <property type="protein sequence ID" value="BBF66436.1"/>
    <property type="molecule type" value="Genomic_DNA"/>
</dbReference>
<dbReference type="AlphaFoldDB" id="A0A2Z6ILX5"/>
<sequence>MAELLTIASVDIEKSIRCQAPGCGHRVYRKIHAVQDGEKIILLGQTCYGRMYKKEEPRYGEYGGGYGKPLTNEERELLFQNTEKFIELIKNRFAKTGCVLIAGENDFLVDALSKKYNVPPKSITILSGKQFPIERLDGIDAEAKANLAKGYKINAAEIGWKSLLLSEVERLINAEIVTAD</sequence>
<protein>
    <submittedName>
        <fullName evidence="1">Uncharacterized protein</fullName>
    </submittedName>
</protein>
<evidence type="ECO:0000313" key="1">
    <source>
        <dbReference type="EMBL" id="BBF66436.1"/>
    </source>
</evidence>
<dbReference type="RefSeq" id="WP_126605441.1">
    <property type="nucleotide sequence ID" value="NZ_AP018795.1"/>
</dbReference>
<gene>
    <name evidence="1" type="ORF">AFERRID_26540</name>
</gene>
<dbReference type="KEGG" id="afj:AFERRID_26540"/>
<reference evidence="1 2" key="1">
    <citation type="journal article" date="2018" name="Microbiol. Resour. Announc.">
        <title>Complete Genome Sequence of Acidithiobacillus ferridurans JCM 18981.</title>
        <authorList>
            <person name="Miyauchi T."/>
            <person name="Kouzuma A."/>
            <person name="Abe T."/>
            <person name="Watanabe K."/>
        </authorList>
    </citation>
    <scope>NUCLEOTIDE SEQUENCE [LARGE SCALE GENOMIC DNA]</scope>
    <source>
        <strain evidence="2">ATCC 33020 / DSM 29468 / JCM 18981 / 11Fe</strain>
    </source>
</reference>
<name>A0A2Z6ILX5_ACIFI</name>
<organism evidence="1 2">
    <name type="scientific">Acidithiobacillus ferridurans</name>
    <dbReference type="NCBI Taxonomy" id="1232575"/>
    <lineage>
        <taxon>Bacteria</taxon>
        <taxon>Pseudomonadati</taxon>
        <taxon>Pseudomonadota</taxon>
        <taxon>Acidithiobacillia</taxon>
        <taxon>Acidithiobacillales</taxon>
        <taxon>Acidithiobacillaceae</taxon>
        <taxon>Acidithiobacillus</taxon>
    </lineage>
</organism>
<proteinExistence type="predicted"/>
<dbReference type="Proteomes" id="UP000280188">
    <property type="component" value="Chromosome"/>
</dbReference>
<accession>A0A2Z6ILX5</accession>
<keyword evidence="2" id="KW-1185">Reference proteome</keyword>